<evidence type="ECO:0000313" key="7">
    <source>
        <dbReference type="EMBL" id="KAF0701053.1"/>
    </source>
</evidence>
<keyword evidence="3" id="KW-0862">Zinc</keyword>
<sequence length="461" mass="52252">MEMPRTRRQGRRLTHPLPANFFTCPSYTDGQSDAMIQTGIHALKKLLVNSRLDGGMIPWKLDQATRDLQIYVGSTKGDRTVFMSVTELHATLDEAAGLHRAETRDTYAAFVRRYNKDVIDSALLATLASPTNEFPHNYIGLKWFVQETPMPCRNRDFSVIECSDDFALNGVRGWARVLHSIDLGNVPSLYSAMGIVRGQFHNCGTVFTETSTPGVLRAAQFFDVDMRGNFPRWLLRIGMKRRARTLLDMEAHFRAQRMTNMVIVSQDGRGAPRRKCFVCRAAFAEMDERRNCRSCGEVICRHCSRHWEIPDEHDARLRSLCLCAVCSERASFMEADAYPQRQKGLHRHNSARSEMMAREHRPYHRQASAPHGLRRVSTPSMMQPQTPLQQRMRPLSTSGMSSISSVAVMDPWDDRISLKYRSADSSTAPVTTSYRYEGAAPSADEQPIPKRYPTGPSRVSC</sequence>
<dbReference type="AlphaFoldDB" id="A0A485KKE2"/>
<dbReference type="EMBL" id="VJMH01005103">
    <property type="protein sequence ID" value="KAF0701053.1"/>
    <property type="molecule type" value="Genomic_DNA"/>
</dbReference>
<feature type="region of interest" description="Disordered" evidence="5">
    <location>
        <begin position="422"/>
        <end position="461"/>
    </location>
</feature>
<dbReference type="InterPro" id="IPR017455">
    <property type="entry name" value="Znf_FYVE-rel"/>
</dbReference>
<feature type="region of interest" description="Disordered" evidence="5">
    <location>
        <begin position="357"/>
        <end position="381"/>
    </location>
</feature>
<dbReference type="PANTHER" id="PTHR13510:SF44">
    <property type="entry name" value="RABENOSYN-5"/>
    <property type="match status" value="1"/>
</dbReference>
<evidence type="ECO:0000313" key="8">
    <source>
        <dbReference type="EMBL" id="VFT85385.1"/>
    </source>
</evidence>
<evidence type="ECO:0000256" key="4">
    <source>
        <dbReference type="PROSITE-ProRule" id="PRU00091"/>
    </source>
</evidence>
<dbReference type="Gene3D" id="3.30.530.20">
    <property type="match status" value="1"/>
</dbReference>
<evidence type="ECO:0000256" key="2">
    <source>
        <dbReference type="ARBA" id="ARBA00022771"/>
    </source>
</evidence>
<keyword evidence="1" id="KW-0479">Metal-binding</keyword>
<dbReference type="SUPFAM" id="SSF55961">
    <property type="entry name" value="Bet v1-like"/>
    <property type="match status" value="1"/>
</dbReference>
<feature type="compositionally biased region" description="Polar residues" evidence="5">
    <location>
        <begin position="423"/>
        <end position="434"/>
    </location>
</feature>
<keyword evidence="9" id="KW-1185">Reference proteome</keyword>
<keyword evidence="2 4" id="KW-0863">Zinc-finger</keyword>
<dbReference type="GO" id="GO:0008270">
    <property type="term" value="F:zinc ion binding"/>
    <property type="evidence" value="ECO:0007669"/>
    <property type="project" value="UniProtKB-KW"/>
</dbReference>
<evidence type="ECO:0000313" key="9">
    <source>
        <dbReference type="Proteomes" id="UP000332933"/>
    </source>
</evidence>
<dbReference type="InterPro" id="IPR023393">
    <property type="entry name" value="START-like_dom_sf"/>
</dbReference>
<name>A0A485KKE2_9STRA</name>
<dbReference type="PANTHER" id="PTHR13510">
    <property type="entry name" value="FYVE-FINGER-CONTAINING RAB5 EFFECTOR PROTEIN RABENOSYN-5-RELATED"/>
    <property type="match status" value="1"/>
</dbReference>
<gene>
    <name evidence="8" type="primary">Aste57867_8499</name>
    <name evidence="7" type="ORF">As57867_008467</name>
    <name evidence="8" type="ORF">ASTE57867_8499</name>
</gene>
<protein>
    <submittedName>
        <fullName evidence="8">Aste57867_8499 protein</fullName>
    </submittedName>
</protein>
<dbReference type="InterPro" id="IPR052727">
    <property type="entry name" value="Rab4/Rab5_effector"/>
</dbReference>
<dbReference type="InterPro" id="IPR011011">
    <property type="entry name" value="Znf_FYVE_PHD"/>
</dbReference>
<evidence type="ECO:0000256" key="1">
    <source>
        <dbReference type="ARBA" id="ARBA00022723"/>
    </source>
</evidence>
<dbReference type="SUPFAM" id="SSF57903">
    <property type="entry name" value="FYVE/PHD zinc finger"/>
    <property type="match status" value="1"/>
</dbReference>
<dbReference type="Gene3D" id="3.30.40.10">
    <property type="entry name" value="Zinc/RING finger domain, C3HC4 (zinc finger)"/>
    <property type="match status" value="1"/>
</dbReference>
<dbReference type="CDD" id="cd00065">
    <property type="entry name" value="FYVE_like_SF"/>
    <property type="match status" value="1"/>
</dbReference>
<dbReference type="Proteomes" id="UP000332933">
    <property type="component" value="Unassembled WGS sequence"/>
</dbReference>
<dbReference type="PROSITE" id="PS50178">
    <property type="entry name" value="ZF_FYVE"/>
    <property type="match status" value="1"/>
</dbReference>
<reference evidence="7" key="2">
    <citation type="submission" date="2019-06" db="EMBL/GenBank/DDBJ databases">
        <title>Genomics analysis of Aphanomyces spp. identifies a new class of oomycete effector associated with host adaptation.</title>
        <authorList>
            <person name="Gaulin E."/>
        </authorList>
    </citation>
    <scope>NUCLEOTIDE SEQUENCE</scope>
    <source>
        <strain evidence="7">CBS 578.67</strain>
    </source>
</reference>
<organism evidence="8 9">
    <name type="scientific">Aphanomyces stellatus</name>
    <dbReference type="NCBI Taxonomy" id="120398"/>
    <lineage>
        <taxon>Eukaryota</taxon>
        <taxon>Sar</taxon>
        <taxon>Stramenopiles</taxon>
        <taxon>Oomycota</taxon>
        <taxon>Saprolegniomycetes</taxon>
        <taxon>Saprolegniales</taxon>
        <taxon>Verrucalvaceae</taxon>
        <taxon>Aphanomyces</taxon>
    </lineage>
</organism>
<reference evidence="8 9" key="1">
    <citation type="submission" date="2019-03" db="EMBL/GenBank/DDBJ databases">
        <authorList>
            <person name="Gaulin E."/>
            <person name="Dumas B."/>
        </authorList>
    </citation>
    <scope>NUCLEOTIDE SEQUENCE [LARGE SCALE GENOMIC DNA]</scope>
    <source>
        <strain evidence="8">CBS 568.67</strain>
    </source>
</reference>
<evidence type="ECO:0000256" key="3">
    <source>
        <dbReference type="ARBA" id="ARBA00022833"/>
    </source>
</evidence>
<dbReference type="OrthoDB" id="78931at2759"/>
<proteinExistence type="predicted"/>
<accession>A0A485KKE2</accession>
<dbReference type="EMBL" id="CAADRA010005124">
    <property type="protein sequence ID" value="VFT85385.1"/>
    <property type="molecule type" value="Genomic_DNA"/>
</dbReference>
<evidence type="ECO:0000259" key="6">
    <source>
        <dbReference type="PROSITE" id="PS50178"/>
    </source>
</evidence>
<dbReference type="InterPro" id="IPR013083">
    <property type="entry name" value="Znf_RING/FYVE/PHD"/>
</dbReference>
<evidence type="ECO:0000256" key="5">
    <source>
        <dbReference type="SAM" id="MobiDB-lite"/>
    </source>
</evidence>
<feature type="domain" description="FYVE-type" evidence="6">
    <location>
        <begin position="270"/>
        <end position="331"/>
    </location>
</feature>